<evidence type="ECO:0000259" key="3">
    <source>
        <dbReference type="Pfam" id="PF25019"/>
    </source>
</evidence>
<dbReference type="InterPro" id="IPR025875">
    <property type="entry name" value="Leu-rich_rpt_4"/>
</dbReference>
<dbReference type="Pfam" id="PF25019">
    <property type="entry name" value="LRR_R13L1-DRL21"/>
    <property type="match status" value="1"/>
</dbReference>
<sequence length="618" mass="69064">MPHPKLSTMEKVNTFRTFQRLLSLRDQNRIDWGALVRFTNWSKIDLSHTNWAETKLRVVGLRGARLNDFPTSKLHLKHLRYLDLSGTPITTLPETTSSLLNLQTLNLSGCPRLHQLPNDHRKMSSLKHIYLHSCESLLSMPRGIGQLRCLRTLTAYPVGNEIGSGSIKELKDLCIGGRLELYGLENVRSVAEAEAANIGSKQDLHCLILRWLNGRTSNELIEGNAEKILEALPPPQGLKWLKISHYPGKRLPTWLVGQSMLLLNLVEITLYNCPQCEHVPLLGRLPYLATLNINRLSSVKHMGGDDFYGIVGGAGRYDVVFASLRTFALRDMDDLEEWSGVEGRPSFPKLEDLTIQSCPKLTTILGNLSPMRRWENFNSLRWLTIEGCGSLISLPVEMIQGLSSLRFLQISNCENFIGCSSSSSSGGVAVLELQHLAALEKLFIDRCPKWGNFPHDSLHHLTALKEVSLADCEGVTALPEFPESLLKLYIMRCHNISSLPEGLGRLTALQSLEISDLPKLSSLPQGMEGLKALKILEIHDLPTLSSLPQWMEGLTALKGLFIFECPNLISLPTGLQQRLPSLWELAIIGCPELERRCETGGEYWALISGIQDVWIGKR</sequence>
<dbReference type="InterPro" id="IPR032675">
    <property type="entry name" value="LRR_dom_sf"/>
</dbReference>
<dbReference type="SUPFAM" id="SSF52058">
    <property type="entry name" value="L domain-like"/>
    <property type="match status" value="2"/>
</dbReference>
<evidence type="ECO:0000313" key="5">
    <source>
        <dbReference type="Proteomes" id="UP000797356"/>
    </source>
</evidence>
<evidence type="ECO:0000256" key="1">
    <source>
        <dbReference type="ARBA" id="ARBA00022614"/>
    </source>
</evidence>
<reference evidence="4" key="2">
    <citation type="submission" date="2019-07" db="EMBL/GenBank/DDBJ databases">
        <authorList>
            <person name="Yang Y."/>
            <person name="Bocs S."/>
            <person name="Baudouin L."/>
        </authorList>
    </citation>
    <scope>NUCLEOTIDE SEQUENCE</scope>
    <source>
        <tissue evidence="4">Spear leaf of Hainan Tall coconut</tissue>
    </source>
</reference>
<feature type="domain" description="R13L1/DRL21-like LRR repeat region" evidence="3">
    <location>
        <begin position="167"/>
        <end position="295"/>
    </location>
</feature>
<keyword evidence="2" id="KW-0677">Repeat</keyword>
<dbReference type="InterPro" id="IPR056789">
    <property type="entry name" value="LRR_R13L1-DRL21"/>
</dbReference>
<gene>
    <name evidence="4" type="ORF">COCNU_16G007300</name>
</gene>
<dbReference type="Gene3D" id="3.80.10.10">
    <property type="entry name" value="Ribonuclease Inhibitor"/>
    <property type="match status" value="3"/>
</dbReference>
<dbReference type="PANTHER" id="PTHR36766:SF61">
    <property type="entry name" value="NB-ARC DOMAIN DISEASE RESISTANCE PROTEIN"/>
    <property type="match status" value="1"/>
</dbReference>
<reference evidence="4" key="1">
    <citation type="journal article" date="2017" name="Gigascience">
        <title>The genome draft of coconut (Cocos nucifera).</title>
        <authorList>
            <person name="Xiao Y."/>
            <person name="Xu P."/>
            <person name="Fan H."/>
            <person name="Baudouin L."/>
            <person name="Xia W."/>
            <person name="Bocs S."/>
            <person name="Xu J."/>
            <person name="Li Q."/>
            <person name="Guo A."/>
            <person name="Zhou L."/>
            <person name="Li J."/>
            <person name="Wu Y."/>
            <person name="Ma Z."/>
            <person name="Armero A."/>
            <person name="Issali A.E."/>
            <person name="Liu N."/>
            <person name="Peng M."/>
            <person name="Yang Y."/>
        </authorList>
    </citation>
    <scope>NUCLEOTIDE SEQUENCE</scope>
    <source>
        <tissue evidence="4">Spear leaf of Hainan Tall coconut</tissue>
    </source>
</reference>
<accession>A0A8K0IYY1</accession>
<keyword evidence="1" id="KW-0433">Leucine-rich repeat</keyword>
<evidence type="ECO:0000256" key="2">
    <source>
        <dbReference type="ARBA" id="ARBA00022737"/>
    </source>
</evidence>
<proteinExistence type="predicted"/>
<protein>
    <submittedName>
        <fullName evidence="4">Putative disease resistance protein RGA1</fullName>
    </submittedName>
</protein>
<comment type="caution">
    <text evidence="4">The sequence shown here is derived from an EMBL/GenBank/DDBJ whole genome shotgun (WGS) entry which is preliminary data.</text>
</comment>
<keyword evidence="5" id="KW-1185">Reference proteome</keyword>
<dbReference type="EMBL" id="CM017887">
    <property type="protein sequence ID" value="KAG1371636.1"/>
    <property type="molecule type" value="Genomic_DNA"/>
</dbReference>
<name>A0A8K0IYY1_COCNU</name>
<evidence type="ECO:0000313" key="4">
    <source>
        <dbReference type="EMBL" id="KAG1371636.1"/>
    </source>
</evidence>
<dbReference type="OrthoDB" id="690541at2759"/>
<dbReference type="AlphaFoldDB" id="A0A8K0IYY1"/>
<dbReference type="Pfam" id="PF12799">
    <property type="entry name" value="LRR_4"/>
    <property type="match status" value="1"/>
</dbReference>
<dbReference type="PANTHER" id="PTHR36766">
    <property type="entry name" value="PLANT BROAD-SPECTRUM MILDEW RESISTANCE PROTEIN RPW8"/>
    <property type="match status" value="1"/>
</dbReference>
<organism evidence="4 5">
    <name type="scientific">Cocos nucifera</name>
    <name type="common">Coconut palm</name>
    <dbReference type="NCBI Taxonomy" id="13894"/>
    <lineage>
        <taxon>Eukaryota</taxon>
        <taxon>Viridiplantae</taxon>
        <taxon>Streptophyta</taxon>
        <taxon>Embryophyta</taxon>
        <taxon>Tracheophyta</taxon>
        <taxon>Spermatophyta</taxon>
        <taxon>Magnoliopsida</taxon>
        <taxon>Liliopsida</taxon>
        <taxon>Arecaceae</taxon>
        <taxon>Arecoideae</taxon>
        <taxon>Cocoseae</taxon>
        <taxon>Attaleinae</taxon>
        <taxon>Cocos</taxon>
    </lineage>
</organism>
<dbReference type="Proteomes" id="UP000797356">
    <property type="component" value="Chromosome 16"/>
</dbReference>